<dbReference type="InterPro" id="IPR013656">
    <property type="entry name" value="PAS_4"/>
</dbReference>
<sequence length="532" mass="59381">MPAEEFASARVLREQTAVSNIETGIRKENGTLVWTNVSAAPLPDGGLVVVTADITERKQAEQDLQRWAEIFRNVAWGVVLGSADGTTIELTNPAFAAMHGYTETELVGAPITSVFAPEARADLPRHISLAHERGHHAFETKHVHRDGTVFPVALDIVAVKDDAGTVRYRIVSVQNLSEQTRMQTEQRESEARLATIIDSAMDAVISVDEEQRVTVFNPSAEAIFMYSADEVLGQPLAMLIPERFREAHRADVAAFGKTHVTTRSMGRLGSLRGLRSTGEEFPIEASISHTERNGQHFFTVILRDITERHRAEAKLRESEEKYRGLLESLDNSVVMVDADGRFNFANDEAARQLGSSAADIVGKTMHELFPQEYADRQMDTVRQVFREDAPLLLERQSFTGGRVRWYRTTIQPLHDDAGNVAFALINTTDITDLKHAQHELEEFNRTLEQRVEERTAEVRQASQALEQASRAKDAFLANMSHELRTPLNGILGSSEILLAGYRGHLNERQRTFISTIDASGRHLLSLINDILD</sequence>
<feature type="coiled-coil region" evidence="3">
    <location>
        <begin position="433"/>
        <end position="471"/>
    </location>
</feature>
<evidence type="ECO:0000313" key="6">
    <source>
        <dbReference type="EMBL" id="KPV50587.1"/>
    </source>
</evidence>
<dbReference type="InterPro" id="IPR003661">
    <property type="entry name" value="HisK_dim/P_dom"/>
</dbReference>
<dbReference type="AlphaFoldDB" id="A0A0P9D5X3"/>
<dbReference type="Gene3D" id="1.10.287.130">
    <property type="match status" value="1"/>
</dbReference>
<keyword evidence="3" id="KW-0175">Coiled coil</keyword>
<dbReference type="InterPro" id="IPR000014">
    <property type="entry name" value="PAS"/>
</dbReference>
<name>A0A0P9D5X3_9CHLR</name>
<evidence type="ECO:0000256" key="2">
    <source>
        <dbReference type="ARBA" id="ARBA00012438"/>
    </source>
</evidence>
<dbReference type="SUPFAM" id="SSF47384">
    <property type="entry name" value="Homodimeric domain of signal transducing histidine kinase"/>
    <property type="match status" value="1"/>
</dbReference>
<accession>A0A0P9D5X3</accession>
<feature type="domain" description="PAS" evidence="4">
    <location>
        <begin position="63"/>
        <end position="134"/>
    </location>
</feature>
<dbReference type="PROSITE" id="PS50113">
    <property type="entry name" value="PAC"/>
    <property type="match status" value="4"/>
</dbReference>
<dbReference type="InterPro" id="IPR036097">
    <property type="entry name" value="HisK_dim/P_sf"/>
</dbReference>
<organism evidence="6 7">
    <name type="scientific">Kouleothrix aurantiaca</name>
    <dbReference type="NCBI Taxonomy" id="186479"/>
    <lineage>
        <taxon>Bacteria</taxon>
        <taxon>Bacillati</taxon>
        <taxon>Chloroflexota</taxon>
        <taxon>Chloroflexia</taxon>
        <taxon>Chloroflexales</taxon>
        <taxon>Roseiflexineae</taxon>
        <taxon>Roseiflexaceae</taxon>
        <taxon>Kouleothrix</taxon>
    </lineage>
</organism>
<evidence type="ECO:0000259" key="4">
    <source>
        <dbReference type="PROSITE" id="PS50112"/>
    </source>
</evidence>
<dbReference type="PANTHER" id="PTHR44757:SF2">
    <property type="entry name" value="BIOFILM ARCHITECTURE MAINTENANCE PROTEIN MBAA"/>
    <property type="match status" value="1"/>
</dbReference>
<dbReference type="SMART" id="SM00086">
    <property type="entry name" value="PAC"/>
    <property type="match status" value="4"/>
</dbReference>
<proteinExistence type="predicted"/>
<dbReference type="PANTHER" id="PTHR44757">
    <property type="entry name" value="DIGUANYLATE CYCLASE DGCP"/>
    <property type="match status" value="1"/>
</dbReference>
<dbReference type="NCBIfam" id="TIGR00229">
    <property type="entry name" value="sensory_box"/>
    <property type="match status" value="4"/>
</dbReference>
<dbReference type="Pfam" id="PF08448">
    <property type="entry name" value="PAS_4"/>
    <property type="match status" value="1"/>
</dbReference>
<dbReference type="CDD" id="cd00082">
    <property type="entry name" value="HisKA"/>
    <property type="match status" value="1"/>
</dbReference>
<dbReference type="PROSITE" id="PS50112">
    <property type="entry name" value="PAS"/>
    <property type="match status" value="3"/>
</dbReference>
<feature type="domain" description="PAC" evidence="5">
    <location>
        <begin position="267"/>
        <end position="317"/>
    </location>
</feature>
<evidence type="ECO:0000256" key="3">
    <source>
        <dbReference type="SAM" id="Coils"/>
    </source>
</evidence>
<keyword evidence="7" id="KW-1185">Reference proteome</keyword>
<reference evidence="6 7" key="1">
    <citation type="submission" date="2015-09" db="EMBL/GenBank/DDBJ databases">
        <title>Draft genome sequence of Kouleothrix aurantiaca JCM 19913.</title>
        <authorList>
            <person name="Hemp J."/>
        </authorList>
    </citation>
    <scope>NUCLEOTIDE SEQUENCE [LARGE SCALE GENOMIC DNA]</scope>
    <source>
        <strain evidence="6 7">COM-B</strain>
    </source>
</reference>
<dbReference type="EMBL" id="LJCR01001310">
    <property type="protein sequence ID" value="KPV50587.1"/>
    <property type="molecule type" value="Genomic_DNA"/>
</dbReference>
<feature type="domain" description="PAS" evidence="4">
    <location>
        <begin position="189"/>
        <end position="242"/>
    </location>
</feature>
<dbReference type="GO" id="GO:0000155">
    <property type="term" value="F:phosphorelay sensor kinase activity"/>
    <property type="evidence" value="ECO:0007669"/>
    <property type="project" value="InterPro"/>
</dbReference>
<dbReference type="InterPro" id="IPR001610">
    <property type="entry name" value="PAC"/>
</dbReference>
<dbReference type="CDD" id="cd00130">
    <property type="entry name" value="PAS"/>
    <property type="match status" value="3"/>
</dbReference>
<feature type="domain" description="PAS" evidence="4">
    <location>
        <begin position="318"/>
        <end position="388"/>
    </location>
</feature>
<protein>
    <recommendedName>
        <fullName evidence="2">histidine kinase</fullName>
        <ecNumber evidence="2">2.7.13.3</ecNumber>
    </recommendedName>
</protein>
<dbReference type="SMART" id="SM00388">
    <property type="entry name" value="HisKA"/>
    <property type="match status" value="1"/>
</dbReference>
<comment type="catalytic activity">
    <reaction evidence="1">
        <text>ATP + protein L-histidine = ADP + protein N-phospho-L-histidine.</text>
        <dbReference type="EC" id="2.7.13.3"/>
    </reaction>
</comment>
<dbReference type="EC" id="2.7.13.3" evidence="2"/>
<evidence type="ECO:0000256" key="1">
    <source>
        <dbReference type="ARBA" id="ARBA00000085"/>
    </source>
</evidence>
<feature type="non-terminal residue" evidence="6">
    <location>
        <position position="532"/>
    </location>
</feature>
<feature type="domain" description="PAC" evidence="5">
    <location>
        <begin position="387"/>
        <end position="442"/>
    </location>
</feature>
<dbReference type="InterPro" id="IPR035965">
    <property type="entry name" value="PAS-like_dom_sf"/>
</dbReference>
<dbReference type="Pfam" id="PF00512">
    <property type="entry name" value="HisKA"/>
    <property type="match status" value="1"/>
</dbReference>
<evidence type="ECO:0000259" key="5">
    <source>
        <dbReference type="PROSITE" id="PS50113"/>
    </source>
</evidence>
<feature type="domain" description="PAC" evidence="5">
    <location>
        <begin position="19"/>
        <end position="66"/>
    </location>
</feature>
<dbReference type="InterPro" id="IPR052155">
    <property type="entry name" value="Biofilm_reg_signaling"/>
</dbReference>
<comment type="caution">
    <text evidence="6">The sequence shown here is derived from an EMBL/GenBank/DDBJ whole genome shotgun (WGS) entry which is preliminary data.</text>
</comment>
<feature type="domain" description="PAC" evidence="5">
    <location>
        <begin position="136"/>
        <end position="188"/>
    </location>
</feature>
<evidence type="ECO:0000313" key="7">
    <source>
        <dbReference type="Proteomes" id="UP000050509"/>
    </source>
</evidence>
<dbReference type="Proteomes" id="UP000050509">
    <property type="component" value="Unassembled WGS sequence"/>
</dbReference>
<dbReference type="SMART" id="SM00091">
    <property type="entry name" value="PAS"/>
    <property type="match status" value="3"/>
</dbReference>
<dbReference type="InterPro" id="IPR000700">
    <property type="entry name" value="PAS-assoc_C"/>
</dbReference>
<dbReference type="SUPFAM" id="SSF55785">
    <property type="entry name" value="PYP-like sensor domain (PAS domain)"/>
    <property type="match status" value="4"/>
</dbReference>
<gene>
    <name evidence="6" type="ORF">SE17_26035</name>
</gene>
<dbReference type="Gene3D" id="3.30.450.20">
    <property type="entry name" value="PAS domain"/>
    <property type="match status" value="4"/>
</dbReference>
<dbReference type="Pfam" id="PF13426">
    <property type="entry name" value="PAS_9"/>
    <property type="match status" value="2"/>
</dbReference>